<reference evidence="1" key="1">
    <citation type="submission" date="2019-10" db="EMBL/GenBank/DDBJ databases">
        <title>Metagenomic sequencing of thiosulfate-disproportionating enrichment culture.</title>
        <authorList>
            <person name="Umezawa K."/>
            <person name="Kojima H."/>
            <person name="Fukui M."/>
        </authorList>
    </citation>
    <scope>NUCLEOTIDE SEQUENCE</scope>
    <source>
        <strain evidence="1">45J</strain>
    </source>
</reference>
<protein>
    <submittedName>
        <fullName evidence="1">Uncharacterized protein</fullName>
    </submittedName>
</protein>
<dbReference type="AlphaFoldDB" id="A0A5J4L7G4"/>
<dbReference type="EMBL" id="BLAB01000001">
    <property type="protein sequence ID" value="GER94099.1"/>
    <property type="molecule type" value="Genomic_DNA"/>
</dbReference>
<comment type="caution">
    <text evidence="1">The sequence shown here is derived from an EMBL/GenBank/DDBJ whole genome shotgun (WGS) entry which is preliminary data.</text>
</comment>
<evidence type="ECO:0000313" key="1">
    <source>
        <dbReference type="EMBL" id="GER94099.1"/>
    </source>
</evidence>
<accession>A0A5J4L7G4</accession>
<sequence>MKREKIIERLEREGIVSRFETELVQIKKLKFFYKNGYEPPCWKCVHFDLDAWLEKDVKRCDAFEDIPEEIWQGKNDHKEAYPGDNGIQYLSWYDYSRLKTGHNKD</sequence>
<proteinExistence type="predicted"/>
<gene>
    <name evidence="1" type="ORF">A45J_1857</name>
</gene>
<name>A0A5J4L7G4_9ZZZZ</name>
<organism evidence="1">
    <name type="scientific">hot springs metagenome</name>
    <dbReference type="NCBI Taxonomy" id="433727"/>
    <lineage>
        <taxon>unclassified sequences</taxon>
        <taxon>metagenomes</taxon>
        <taxon>ecological metagenomes</taxon>
    </lineage>
</organism>